<keyword evidence="2" id="KW-1185">Reference proteome</keyword>
<protein>
    <submittedName>
        <fullName evidence="1">Uncharacterized protein</fullName>
    </submittedName>
</protein>
<accession>A0A0B0N8W4</accession>
<sequence length="38" mass="4415">METTKTKFLGEGVFTEKRDAKYVPLHPLFIVLENLVYS</sequence>
<reference evidence="2" key="1">
    <citation type="submission" date="2014-09" db="EMBL/GenBank/DDBJ databases">
        <authorList>
            <person name="Mudge J."/>
            <person name="Ramaraj T."/>
            <person name="Lindquist I.E."/>
            <person name="Bharti A.K."/>
            <person name="Sundararajan A."/>
            <person name="Cameron C.T."/>
            <person name="Woodward J.E."/>
            <person name="May G.D."/>
            <person name="Brubaker C."/>
            <person name="Broadhvest J."/>
            <person name="Wilkins T.A."/>
        </authorList>
    </citation>
    <scope>NUCLEOTIDE SEQUENCE</scope>
    <source>
        <strain evidence="2">cv. AKA8401</strain>
    </source>
</reference>
<dbReference type="EMBL" id="KN394910">
    <property type="protein sequence ID" value="KHG10958.1"/>
    <property type="molecule type" value="Genomic_DNA"/>
</dbReference>
<dbReference type="Proteomes" id="UP000032142">
    <property type="component" value="Unassembled WGS sequence"/>
</dbReference>
<dbReference type="AlphaFoldDB" id="A0A0B0N8W4"/>
<proteinExistence type="predicted"/>
<evidence type="ECO:0000313" key="1">
    <source>
        <dbReference type="EMBL" id="KHG10958.1"/>
    </source>
</evidence>
<evidence type="ECO:0000313" key="2">
    <source>
        <dbReference type="Proteomes" id="UP000032142"/>
    </source>
</evidence>
<name>A0A0B0N8W4_GOSAR</name>
<organism evidence="1 2">
    <name type="scientific">Gossypium arboreum</name>
    <name type="common">Tree cotton</name>
    <name type="synonym">Gossypium nanking</name>
    <dbReference type="NCBI Taxonomy" id="29729"/>
    <lineage>
        <taxon>Eukaryota</taxon>
        <taxon>Viridiplantae</taxon>
        <taxon>Streptophyta</taxon>
        <taxon>Embryophyta</taxon>
        <taxon>Tracheophyta</taxon>
        <taxon>Spermatophyta</taxon>
        <taxon>Magnoliopsida</taxon>
        <taxon>eudicotyledons</taxon>
        <taxon>Gunneridae</taxon>
        <taxon>Pentapetalae</taxon>
        <taxon>rosids</taxon>
        <taxon>malvids</taxon>
        <taxon>Malvales</taxon>
        <taxon>Malvaceae</taxon>
        <taxon>Malvoideae</taxon>
        <taxon>Gossypium</taxon>
    </lineage>
</organism>
<gene>
    <name evidence="1" type="ORF">F383_12906</name>
</gene>